<keyword evidence="3" id="KW-1185">Reference proteome</keyword>
<protein>
    <submittedName>
        <fullName evidence="2">Uncharacterized protein</fullName>
    </submittedName>
</protein>
<evidence type="ECO:0000313" key="2">
    <source>
        <dbReference type="EMBL" id="UOO88735.1"/>
    </source>
</evidence>
<keyword evidence="1" id="KW-0812">Transmembrane</keyword>
<sequence>MNKQEWKTLAKVMLVSMLAVAVLLGLSLWLLLYVNRDGHAVMSFEAVLNLIVVALLALMFPLIHHGQARWLWHTQDMAPGQAPEWMSQKTAPLPKIVKPWPQRLLEAVLQLAAMLLLLWLFGPYATQQYLVDWTNAYQLSSGTYLLCVMVLGSVPIGALALLVHGVLRVCARRCDTDSLRYRLWRVWLWAYVLAFACCVYIILMLGMMMVRYLE</sequence>
<keyword evidence="1" id="KW-1133">Transmembrane helix</keyword>
<dbReference type="Proteomes" id="UP000832011">
    <property type="component" value="Chromosome"/>
</dbReference>
<feature type="transmembrane region" description="Helical" evidence="1">
    <location>
        <begin position="188"/>
        <end position="210"/>
    </location>
</feature>
<accession>A0ABY4DYY5</accession>
<dbReference type="RefSeq" id="WP_058357576.1">
    <property type="nucleotide sequence ID" value="NZ_CABKVG010000010.1"/>
</dbReference>
<keyword evidence="1" id="KW-0472">Membrane</keyword>
<gene>
    <name evidence="2" type="ORF">LVJ82_14910</name>
</gene>
<organism evidence="2 3">
    <name type="scientific">Vitreoscilla massiliensis</name>
    <dbReference type="NCBI Taxonomy" id="1689272"/>
    <lineage>
        <taxon>Bacteria</taxon>
        <taxon>Pseudomonadati</taxon>
        <taxon>Pseudomonadota</taxon>
        <taxon>Betaproteobacteria</taxon>
        <taxon>Neisseriales</taxon>
        <taxon>Neisseriaceae</taxon>
        <taxon>Vitreoscilla</taxon>
    </lineage>
</organism>
<feature type="transmembrane region" description="Helical" evidence="1">
    <location>
        <begin position="46"/>
        <end position="63"/>
    </location>
</feature>
<feature type="transmembrane region" description="Helical" evidence="1">
    <location>
        <begin position="142"/>
        <end position="167"/>
    </location>
</feature>
<dbReference type="EMBL" id="CP091511">
    <property type="protein sequence ID" value="UOO88735.1"/>
    <property type="molecule type" value="Genomic_DNA"/>
</dbReference>
<proteinExistence type="predicted"/>
<evidence type="ECO:0000256" key="1">
    <source>
        <dbReference type="SAM" id="Phobius"/>
    </source>
</evidence>
<name>A0ABY4DYY5_9NEIS</name>
<evidence type="ECO:0000313" key="3">
    <source>
        <dbReference type="Proteomes" id="UP000832011"/>
    </source>
</evidence>
<feature type="transmembrane region" description="Helical" evidence="1">
    <location>
        <begin position="104"/>
        <end position="122"/>
    </location>
</feature>
<feature type="transmembrane region" description="Helical" evidence="1">
    <location>
        <begin position="12"/>
        <end position="34"/>
    </location>
</feature>
<reference evidence="2 3" key="1">
    <citation type="journal article" date="2022" name="Res Sq">
        <title>Evolution of multicellular longitudinally dividing oral cavity symbionts (Neisseriaceae).</title>
        <authorList>
            <person name="Nyongesa S."/>
            <person name="Weber P."/>
            <person name="Bernet E."/>
            <person name="Pullido F."/>
            <person name="Nieckarz M."/>
            <person name="Delaby M."/>
            <person name="Nieves C."/>
            <person name="Viehboeck T."/>
            <person name="Krause N."/>
            <person name="Rivera-Millot A."/>
            <person name="Nakamura A."/>
            <person name="Vischer N."/>
            <person name="VanNieuwenhze M."/>
            <person name="Brun Y."/>
            <person name="Cava F."/>
            <person name="Bulgheresi S."/>
            <person name="Veyrier F."/>
        </authorList>
    </citation>
    <scope>NUCLEOTIDE SEQUENCE [LARGE SCALE GENOMIC DNA]</scope>
    <source>
        <strain evidence="2 3">SN4</strain>
    </source>
</reference>